<evidence type="ECO:0000313" key="1">
    <source>
        <dbReference type="EMBL" id="MFI2476427.1"/>
    </source>
</evidence>
<comment type="caution">
    <text evidence="1">The sequence shown here is derived from an EMBL/GenBank/DDBJ whole genome shotgun (WGS) entry which is preliminary data.</text>
</comment>
<dbReference type="Gene3D" id="2.30.320.10">
    <property type="entry name" value="YwqG-like"/>
    <property type="match status" value="1"/>
</dbReference>
<dbReference type="EMBL" id="JBIRYO010000016">
    <property type="protein sequence ID" value="MFI2476427.1"/>
    <property type="molecule type" value="Genomic_DNA"/>
</dbReference>
<keyword evidence="2" id="KW-1185">Reference proteome</keyword>
<evidence type="ECO:0000313" key="2">
    <source>
        <dbReference type="Proteomes" id="UP001611415"/>
    </source>
</evidence>
<organism evidence="1 2">
    <name type="scientific">Nocardia xishanensis</name>
    <dbReference type="NCBI Taxonomy" id="238964"/>
    <lineage>
        <taxon>Bacteria</taxon>
        <taxon>Bacillati</taxon>
        <taxon>Actinomycetota</taxon>
        <taxon>Actinomycetes</taxon>
        <taxon>Mycobacteriales</taxon>
        <taxon>Nocardiaceae</taxon>
        <taxon>Nocardia</taxon>
    </lineage>
</organism>
<accession>A0ABW7X5X0</accession>
<protein>
    <recommendedName>
        <fullName evidence="3">DUF1963 domain-containing protein</fullName>
    </recommendedName>
</protein>
<gene>
    <name evidence="1" type="ORF">ACH49W_23855</name>
</gene>
<dbReference type="Proteomes" id="UP001611415">
    <property type="component" value="Unassembled WGS sequence"/>
</dbReference>
<reference evidence="1 2" key="1">
    <citation type="submission" date="2024-10" db="EMBL/GenBank/DDBJ databases">
        <title>The Natural Products Discovery Center: Release of the First 8490 Sequenced Strains for Exploring Actinobacteria Biosynthetic Diversity.</title>
        <authorList>
            <person name="Kalkreuter E."/>
            <person name="Kautsar S.A."/>
            <person name="Yang D."/>
            <person name="Bader C.D."/>
            <person name="Teijaro C.N."/>
            <person name="Fluegel L."/>
            <person name="Davis C.M."/>
            <person name="Simpson J.R."/>
            <person name="Lauterbach L."/>
            <person name="Steele A.D."/>
            <person name="Gui C."/>
            <person name="Meng S."/>
            <person name="Li G."/>
            <person name="Viehrig K."/>
            <person name="Ye F."/>
            <person name="Su P."/>
            <person name="Kiefer A.F."/>
            <person name="Nichols A."/>
            <person name="Cepeda A.J."/>
            <person name="Yan W."/>
            <person name="Fan B."/>
            <person name="Jiang Y."/>
            <person name="Adhikari A."/>
            <person name="Zheng C.-J."/>
            <person name="Schuster L."/>
            <person name="Cowan T.M."/>
            <person name="Smanski M.J."/>
            <person name="Chevrette M.G."/>
            <person name="De Carvalho L.P.S."/>
            <person name="Shen B."/>
        </authorList>
    </citation>
    <scope>NUCLEOTIDE SEQUENCE [LARGE SCALE GENOMIC DNA]</scope>
    <source>
        <strain evidence="1 2">NPDC019275</strain>
    </source>
</reference>
<sequence>MPAEPIAMLPVAQLYAGDVPSLRPPAGADLLQVLWCPFSHENELTLRTRLYWRAGGEITDFLAGQPEPEAVQSKYFVPNVCRLHPEPVIEYPAPDPTEGIDSTLSRALREWGEAQHYQGLAGAFYSSQLSVAPGCKVGGWAPWSRTDAVALACTACGAPMDPLLTIASREWAGDGYSWIPHEDQNAPDGYPRAHEPTGLMLGDADNQQLFICSADPTHGHAALCL</sequence>
<evidence type="ECO:0008006" key="3">
    <source>
        <dbReference type="Google" id="ProtNLM"/>
    </source>
</evidence>
<name>A0ABW7X5X0_9NOCA</name>
<dbReference type="RefSeq" id="WP_397093730.1">
    <property type="nucleotide sequence ID" value="NZ_JBIRYO010000016.1"/>
</dbReference>
<proteinExistence type="predicted"/>